<comment type="similarity">
    <text evidence="1">Belongs to the disease resistance NB-LRR family.</text>
</comment>
<accession>A0AAV5D3W7</accession>
<evidence type="ECO:0000259" key="10">
    <source>
        <dbReference type="Pfam" id="PF23559"/>
    </source>
</evidence>
<gene>
    <name evidence="12" type="primary">ga22703</name>
    <name evidence="12" type="ORF">PR202_ga22703</name>
</gene>
<dbReference type="EMBL" id="BQKI01000011">
    <property type="protein sequence ID" value="GJN05101.1"/>
    <property type="molecule type" value="Genomic_DNA"/>
</dbReference>
<dbReference type="Pfam" id="PF18052">
    <property type="entry name" value="Rx_N"/>
    <property type="match status" value="1"/>
</dbReference>
<dbReference type="GO" id="GO:0005524">
    <property type="term" value="F:ATP binding"/>
    <property type="evidence" value="ECO:0007669"/>
    <property type="project" value="UniProtKB-KW"/>
</dbReference>
<dbReference type="Pfam" id="PF23598">
    <property type="entry name" value="LRR_14"/>
    <property type="match status" value="1"/>
</dbReference>
<dbReference type="Gene3D" id="1.20.5.4130">
    <property type="match status" value="1"/>
</dbReference>
<dbReference type="InterPro" id="IPR055414">
    <property type="entry name" value="LRR_R13L4/SHOC2-like"/>
</dbReference>
<reference evidence="12" key="2">
    <citation type="submission" date="2021-12" db="EMBL/GenBank/DDBJ databases">
        <title>Resequencing data analysis of finger millet.</title>
        <authorList>
            <person name="Hatakeyama M."/>
            <person name="Aluri S."/>
            <person name="Balachadran M.T."/>
            <person name="Sivarajan S.R."/>
            <person name="Poveda L."/>
            <person name="Shimizu-Inatsugi R."/>
            <person name="Schlapbach R."/>
            <person name="Sreeman S.M."/>
            <person name="Shimizu K.K."/>
        </authorList>
    </citation>
    <scope>NUCLEOTIDE SEQUENCE</scope>
</reference>
<dbReference type="PANTHER" id="PTHR36766">
    <property type="entry name" value="PLANT BROAD-SPECTRUM MILDEW RESISTANCE PROTEIN RPW8"/>
    <property type="match status" value="1"/>
</dbReference>
<dbReference type="CDD" id="cd14798">
    <property type="entry name" value="RX-CC_like"/>
    <property type="match status" value="1"/>
</dbReference>
<proteinExistence type="inferred from homology"/>
<dbReference type="FunFam" id="1.10.10.10:FF:000322">
    <property type="entry name" value="Probable disease resistance protein At1g63360"/>
    <property type="match status" value="1"/>
</dbReference>
<feature type="domain" description="Disease resistance N-terminal" evidence="9">
    <location>
        <begin position="274"/>
        <end position="351"/>
    </location>
</feature>
<evidence type="ECO:0000256" key="4">
    <source>
        <dbReference type="ARBA" id="ARBA00022741"/>
    </source>
</evidence>
<organism evidence="12 13">
    <name type="scientific">Eleusine coracana subsp. coracana</name>
    <dbReference type="NCBI Taxonomy" id="191504"/>
    <lineage>
        <taxon>Eukaryota</taxon>
        <taxon>Viridiplantae</taxon>
        <taxon>Streptophyta</taxon>
        <taxon>Embryophyta</taxon>
        <taxon>Tracheophyta</taxon>
        <taxon>Spermatophyta</taxon>
        <taxon>Magnoliopsida</taxon>
        <taxon>Liliopsida</taxon>
        <taxon>Poales</taxon>
        <taxon>Poaceae</taxon>
        <taxon>PACMAD clade</taxon>
        <taxon>Chloridoideae</taxon>
        <taxon>Cynodonteae</taxon>
        <taxon>Eleusininae</taxon>
        <taxon>Eleusine</taxon>
    </lineage>
</organism>
<dbReference type="Gene3D" id="3.40.50.300">
    <property type="entry name" value="P-loop containing nucleotide triphosphate hydrolases"/>
    <property type="match status" value="1"/>
</dbReference>
<dbReference type="Gene3D" id="1.10.8.430">
    <property type="entry name" value="Helical domain of apoptotic protease-activating factors"/>
    <property type="match status" value="1"/>
</dbReference>
<keyword evidence="4" id="KW-0547">Nucleotide-binding</keyword>
<evidence type="ECO:0000313" key="12">
    <source>
        <dbReference type="EMBL" id="GJN05101.1"/>
    </source>
</evidence>
<dbReference type="InterPro" id="IPR038005">
    <property type="entry name" value="RX-like_CC"/>
</dbReference>
<dbReference type="InterPro" id="IPR058922">
    <property type="entry name" value="WHD_DRP"/>
</dbReference>
<keyword evidence="5" id="KW-0611">Plant defense</keyword>
<dbReference type="PANTHER" id="PTHR36766:SF36">
    <property type="entry name" value="AAA+ ATPASE DOMAIN-CONTAINING PROTEIN"/>
    <property type="match status" value="1"/>
</dbReference>
<evidence type="ECO:0000313" key="13">
    <source>
        <dbReference type="Proteomes" id="UP001054889"/>
    </source>
</evidence>
<protein>
    <submittedName>
        <fullName evidence="12">Uncharacterized protein</fullName>
    </submittedName>
</protein>
<dbReference type="GO" id="GO:0002758">
    <property type="term" value="P:innate immune response-activating signaling pathway"/>
    <property type="evidence" value="ECO:0007669"/>
    <property type="project" value="UniProtKB-ARBA"/>
</dbReference>
<sequence length="1318" mass="149484">MSFMDDKNMLTVLGNSVYCKDIETCLRKKVGVATIMELDNRGVQLQPAMVGAAGEQQMPTNRRPRTRSSGIRAITAIISRFMCLRAEDTDVPEELAETGPRSLWRLVSADTPLWQTGENIFTTPDPLLLQLQHQPAAVPVRRRRRTFNMSKFSTAPERHWSRRPAPRGGNRRRQVWCFPHFFLCVAPLYVASAPRRVRQSSWWQTPKPPPSTCYAVSLRSPSCSVGGDGDRRIVQFLVMICSFLGAAPSLPNNHGTHARAMAAVLNALAAYVTKLITDMAEEKVHLLLGVSDEIDKLGQNLDNLKAFLADAERQRITDQLVQRWVRMLKDVMYDATDILELIQLKGEKWRESMGGSVEKMPRRCYQPFLLCLRNPLFAHKIGSRINKLNQRLNHIHGEAAKFNFTAASLSSYLEKRRMLIEAEYSSQKMTSEFIPSTIVGEKIERDTKLLVQELIMDDNFDMKVVSIVGMGGMGKTTLAQKIFKDSAIDEHFKLKIWLSITQNFDAVELLRTAIKHAGGDPGKEQDNTLLTQTVTNILSTSKFLLVLDDIWSVRAWECVLSVPVTNASHKQPGSKVLVTTRFEDLAPRFYDAFYQHHVSPLDDEDAWSMLKRQLPQRPNQVAGIDHLKNVGMKIIRKCGGLPLAIKVMGGLLRMRHQSESEWEAVLNHHAWSVDGLHGELDNRLYLSYDDLSPHLKQCFIYFSLFPNGTHIVRGTIILMWISEGFIQPRDASSQDDRLEEVAIEYYQELIMRNLIEPINYATIYKCTMHDVVRSFAEFMAREESLVLHQDEIVASGSNHNHVRRLSIGSAKSGAECIILLQKKEALRTLIINGKIHFKPSDSLISFPRLRVLYIQRADCDRLVDSLCQLRHLRYLRLSETNVSKLPDDIHKMKLLHHIVLRNCRSLKNLPSSIIKLVHLRTLSMKGSNINVVIPKGFRGLTNLRTLSGFPANLDMNGVGGWCSLDEIGPLSKLRKLTLYGLEKLSASSAVASAEKAKISSKRHLWYSELHCSNGRFMGLMDDIEKQQQQLAVEGVFENLCPPSCIEDLRIYGYFGCKLPYWMMMVQSTTAFKSLRYLTLEDLPCCTQLPDGLRGLPSLVTLDIIDATAIKNVGSEFQASSSVALGDEHVMATSAAFPNLEHFFLKGLCEWEEWEWEEQDEGVTADVMAMIALKTLKISNCKLSCLPPGLASSKRHALRELNLHELINLRYVENFPSVVELEVFDCPMLKRISSLARLQKIRIVRCPNLEVLQSVPALDTMELWDATMETLPEYLRWVIPRYLELDCSMKLHKSLLIPGSSESEKISHIKKRNINYVLN</sequence>
<dbReference type="GO" id="GO:0009626">
    <property type="term" value="P:plant-type hypersensitive response"/>
    <property type="evidence" value="ECO:0007669"/>
    <property type="project" value="UniProtKB-ARBA"/>
</dbReference>
<keyword evidence="2" id="KW-0433">Leucine-rich repeat</keyword>
<feature type="domain" description="Disease resistance protein winged helix" evidence="10">
    <location>
        <begin position="704"/>
        <end position="776"/>
    </location>
</feature>
<evidence type="ECO:0000256" key="7">
    <source>
        <dbReference type="ARBA" id="ARBA00023054"/>
    </source>
</evidence>
<dbReference type="Proteomes" id="UP001054889">
    <property type="component" value="Unassembled WGS sequence"/>
</dbReference>
<evidence type="ECO:0000259" key="11">
    <source>
        <dbReference type="Pfam" id="PF23598"/>
    </source>
</evidence>
<comment type="caution">
    <text evidence="12">The sequence shown here is derived from an EMBL/GenBank/DDBJ whole genome shotgun (WGS) entry which is preliminary data.</text>
</comment>
<dbReference type="InterPro" id="IPR036388">
    <property type="entry name" value="WH-like_DNA-bd_sf"/>
</dbReference>
<evidence type="ECO:0000259" key="8">
    <source>
        <dbReference type="Pfam" id="PF00931"/>
    </source>
</evidence>
<keyword evidence="3" id="KW-0677">Repeat</keyword>
<evidence type="ECO:0000256" key="6">
    <source>
        <dbReference type="ARBA" id="ARBA00022840"/>
    </source>
</evidence>
<dbReference type="GO" id="GO:0042742">
    <property type="term" value="P:defense response to bacterium"/>
    <property type="evidence" value="ECO:0007669"/>
    <property type="project" value="UniProtKB-ARBA"/>
</dbReference>
<dbReference type="Pfam" id="PF23559">
    <property type="entry name" value="WHD_DRP"/>
    <property type="match status" value="1"/>
</dbReference>
<dbReference type="GO" id="GO:0043531">
    <property type="term" value="F:ADP binding"/>
    <property type="evidence" value="ECO:0007669"/>
    <property type="project" value="InterPro"/>
</dbReference>
<dbReference type="Pfam" id="PF00931">
    <property type="entry name" value="NB-ARC"/>
    <property type="match status" value="1"/>
</dbReference>
<dbReference type="InterPro" id="IPR027417">
    <property type="entry name" value="P-loop_NTPase"/>
</dbReference>
<keyword evidence="7" id="KW-0175">Coiled coil</keyword>
<evidence type="ECO:0000256" key="2">
    <source>
        <dbReference type="ARBA" id="ARBA00022614"/>
    </source>
</evidence>
<dbReference type="InterPro" id="IPR042197">
    <property type="entry name" value="Apaf_helical"/>
</dbReference>
<dbReference type="InterPro" id="IPR041118">
    <property type="entry name" value="Rx_N"/>
</dbReference>
<keyword evidence="13" id="KW-1185">Reference proteome</keyword>
<dbReference type="SUPFAM" id="SSF52058">
    <property type="entry name" value="L domain-like"/>
    <property type="match status" value="1"/>
</dbReference>
<feature type="domain" description="Disease resistance R13L4/SHOC-2-like LRR" evidence="11">
    <location>
        <begin position="840"/>
        <end position="1184"/>
    </location>
</feature>
<evidence type="ECO:0000256" key="1">
    <source>
        <dbReference type="ARBA" id="ARBA00008894"/>
    </source>
</evidence>
<reference evidence="12" key="1">
    <citation type="journal article" date="2018" name="DNA Res.">
        <title>Multiple hybrid de novo genome assembly of finger millet, an orphan allotetraploid crop.</title>
        <authorList>
            <person name="Hatakeyama M."/>
            <person name="Aluri S."/>
            <person name="Balachadran M.T."/>
            <person name="Sivarajan S.R."/>
            <person name="Patrignani A."/>
            <person name="Gruter S."/>
            <person name="Poveda L."/>
            <person name="Shimizu-Inatsugi R."/>
            <person name="Baeten J."/>
            <person name="Francoijs K.J."/>
            <person name="Nataraja K.N."/>
            <person name="Reddy Y.A.N."/>
            <person name="Phadnis S."/>
            <person name="Ravikumar R.L."/>
            <person name="Schlapbach R."/>
            <person name="Sreeman S.M."/>
            <person name="Shimizu K.K."/>
        </authorList>
    </citation>
    <scope>NUCLEOTIDE SEQUENCE</scope>
</reference>
<dbReference type="Gene3D" id="1.10.10.10">
    <property type="entry name" value="Winged helix-like DNA-binding domain superfamily/Winged helix DNA-binding domain"/>
    <property type="match status" value="1"/>
</dbReference>
<keyword evidence="6" id="KW-0067">ATP-binding</keyword>
<evidence type="ECO:0000259" key="9">
    <source>
        <dbReference type="Pfam" id="PF18052"/>
    </source>
</evidence>
<dbReference type="InterPro" id="IPR032675">
    <property type="entry name" value="LRR_dom_sf"/>
</dbReference>
<dbReference type="Gene3D" id="3.80.10.10">
    <property type="entry name" value="Ribonuclease Inhibitor"/>
    <property type="match status" value="1"/>
</dbReference>
<dbReference type="SUPFAM" id="SSF52540">
    <property type="entry name" value="P-loop containing nucleoside triphosphate hydrolases"/>
    <property type="match status" value="1"/>
</dbReference>
<evidence type="ECO:0000256" key="5">
    <source>
        <dbReference type="ARBA" id="ARBA00022821"/>
    </source>
</evidence>
<evidence type="ECO:0000256" key="3">
    <source>
        <dbReference type="ARBA" id="ARBA00022737"/>
    </source>
</evidence>
<dbReference type="PRINTS" id="PR00364">
    <property type="entry name" value="DISEASERSIST"/>
</dbReference>
<name>A0AAV5D3W7_ELECO</name>
<dbReference type="InterPro" id="IPR002182">
    <property type="entry name" value="NB-ARC"/>
</dbReference>
<feature type="domain" description="NB-ARC" evidence="8">
    <location>
        <begin position="450"/>
        <end position="613"/>
    </location>
</feature>